<evidence type="ECO:0000256" key="5">
    <source>
        <dbReference type="ARBA" id="ARBA00022692"/>
    </source>
</evidence>
<name>A0A9L0SCD5_HORSE</name>
<evidence type="ECO:0000256" key="12">
    <source>
        <dbReference type="ARBA" id="ARBA00041873"/>
    </source>
</evidence>
<keyword evidence="5" id="KW-0812">Transmembrane</keyword>
<evidence type="ECO:0000313" key="15">
    <source>
        <dbReference type="Ensembl" id="ENSECAP00000072548.1"/>
    </source>
</evidence>
<keyword evidence="16" id="KW-1185">Reference proteome</keyword>
<evidence type="ECO:0000256" key="14">
    <source>
        <dbReference type="SAM" id="MobiDB-lite"/>
    </source>
</evidence>
<dbReference type="Pfam" id="PF00153">
    <property type="entry name" value="Mito_carr"/>
    <property type="match status" value="1"/>
</dbReference>
<comment type="function">
    <text evidence="10">Mitochondrial iron transporter that specifically mediates iron uptake in developing erythroid cells, thereby playing an essential role in heme biosynthesis.</text>
</comment>
<gene>
    <name evidence="15" type="primary">SLC25A37</name>
</gene>
<dbReference type="SUPFAM" id="SSF103506">
    <property type="entry name" value="Mitochondrial carrier"/>
    <property type="match status" value="1"/>
</dbReference>
<reference evidence="15" key="3">
    <citation type="submission" date="2025-09" db="UniProtKB">
        <authorList>
            <consortium name="Ensembl"/>
        </authorList>
    </citation>
    <scope>IDENTIFICATION</scope>
    <source>
        <strain evidence="15">Thoroughbred</strain>
    </source>
</reference>
<keyword evidence="6" id="KW-1133">Transmembrane helix</keyword>
<keyword evidence="7" id="KW-0496">Mitochondrion</keyword>
<keyword evidence="3" id="KW-0813">Transport</keyword>
<comment type="subcellular location">
    <subcellularLocation>
        <location evidence="1">Mitochondrion membrane</location>
        <topology evidence="1">Multi-pass membrane protein</topology>
    </subcellularLocation>
</comment>
<evidence type="ECO:0000256" key="7">
    <source>
        <dbReference type="ARBA" id="ARBA00023128"/>
    </source>
</evidence>
<dbReference type="InterPro" id="IPR023395">
    <property type="entry name" value="MCP_dom_sf"/>
</dbReference>
<evidence type="ECO:0000256" key="9">
    <source>
        <dbReference type="ARBA" id="ARBA00036243"/>
    </source>
</evidence>
<evidence type="ECO:0000256" key="1">
    <source>
        <dbReference type="ARBA" id="ARBA00004225"/>
    </source>
</evidence>
<dbReference type="Proteomes" id="UP000002281">
    <property type="component" value="Chromosome 2"/>
</dbReference>
<keyword evidence="4" id="KW-0410">Iron transport</keyword>
<dbReference type="GO" id="GO:0005381">
    <property type="term" value="F:iron ion transmembrane transporter activity"/>
    <property type="evidence" value="ECO:0007669"/>
    <property type="project" value="UniProtKB-ARBA"/>
</dbReference>
<protein>
    <recommendedName>
        <fullName evidence="11">Mitoferrin-1</fullName>
    </recommendedName>
    <alternativeName>
        <fullName evidence="12">Mitochondrial iron transporter 1</fullName>
    </alternativeName>
    <alternativeName>
        <fullName evidence="13">Solute carrier family 25 member 37</fullName>
    </alternativeName>
</protein>
<evidence type="ECO:0000256" key="10">
    <source>
        <dbReference type="ARBA" id="ARBA00037061"/>
    </source>
</evidence>
<proteinExistence type="inferred from homology"/>
<comment type="similarity">
    <text evidence="2">Belongs to the mitochondrial carrier (TC 2.A.29) family.</text>
</comment>
<evidence type="ECO:0000256" key="2">
    <source>
        <dbReference type="ARBA" id="ARBA00006375"/>
    </source>
</evidence>
<evidence type="ECO:0000256" key="4">
    <source>
        <dbReference type="ARBA" id="ARBA00022496"/>
    </source>
</evidence>
<reference evidence="15" key="2">
    <citation type="submission" date="2025-08" db="UniProtKB">
        <authorList>
            <consortium name="Ensembl"/>
        </authorList>
    </citation>
    <scope>IDENTIFICATION</scope>
    <source>
        <strain evidence="15">Thoroughbred</strain>
    </source>
</reference>
<evidence type="ECO:0000256" key="8">
    <source>
        <dbReference type="ARBA" id="ARBA00023136"/>
    </source>
</evidence>
<accession>A0A9L0SCD5</accession>
<sequence>MELRCGGVGSQAVGRRMDGDSRDGGGGCKDAGSEDYENLPTSASLSTHMTAGAMAGILEHSIMYPVDSVKARPRTSEATGDQECRSVAALFGRANVTFLKMWALFGRVSSKLALFLALNEWFSPGFQKACAGISEHRPTA</sequence>
<dbReference type="GO" id="GO:0031966">
    <property type="term" value="C:mitochondrial membrane"/>
    <property type="evidence" value="ECO:0007669"/>
    <property type="project" value="UniProtKB-SubCell"/>
</dbReference>
<evidence type="ECO:0000313" key="16">
    <source>
        <dbReference type="Proteomes" id="UP000002281"/>
    </source>
</evidence>
<dbReference type="GeneTree" id="ENSGT00940000158607"/>
<dbReference type="Ensembl" id="ENSECAT00000081463.1">
    <property type="protein sequence ID" value="ENSECAP00000072548.1"/>
    <property type="gene ID" value="ENSECAG00000013319.4"/>
</dbReference>
<dbReference type="InterPro" id="IPR018108">
    <property type="entry name" value="MCP_transmembrane"/>
</dbReference>
<feature type="region of interest" description="Disordered" evidence="14">
    <location>
        <begin position="1"/>
        <end position="40"/>
    </location>
</feature>
<dbReference type="PANTHER" id="PTHR45758">
    <property type="entry name" value="MITOFERRIN-1-RELATED"/>
    <property type="match status" value="1"/>
</dbReference>
<evidence type="ECO:0000256" key="11">
    <source>
        <dbReference type="ARBA" id="ARBA00040418"/>
    </source>
</evidence>
<dbReference type="AlphaFoldDB" id="A0A9L0SCD5"/>
<evidence type="ECO:0000256" key="3">
    <source>
        <dbReference type="ARBA" id="ARBA00022448"/>
    </source>
</evidence>
<evidence type="ECO:0000256" key="13">
    <source>
        <dbReference type="ARBA" id="ARBA00041894"/>
    </source>
</evidence>
<keyword evidence="4" id="KW-0406">Ion transport</keyword>
<organism evidence="15 16">
    <name type="scientific">Equus caballus</name>
    <name type="common">Horse</name>
    <dbReference type="NCBI Taxonomy" id="9796"/>
    <lineage>
        <taxon>Eukaryota</taxon>
        <taxon>Metazoa</taxon>
        <taxon>Chordata</taxon>
        <taxon>Craniata</taxon>
        <taxon>Vertebrata</taxon>
        <taxon>Euteleostomi</taxon>
        <taxon>Mammalia</taxon>
        <taxon>Eutheria</taxon>
        <taxon>Laurasiatheria</taxon>
        <taxon>Perissodactyla</taxon>
        <taxon>Equidae</taxon>
        <taxon>Equus</taxon>
    </lineage>
</organism>
<dbReference type="PANTHER" id="PTHR45758:SF4">
    <property type="entry name" value="MITOFERRIN-1"/>
    <property type="match status" value="1"/>
</dbReference>
<evidence type="ECO:0000256" key="6">
    <source>
        <dbReference type="ARBA" id="ARBA00022989"/>
    </source>
</evidence>
<keyword evidence="8" id="KW-0472">Membrane</keyword>
<comment type="catalytic activity">
    <reaction evidence="9">
        <text>Fe(2+)(in) = Fe(2+)(out)</text>
        <dbReference type="Rhea" id="RHEA:28486"/>
        <dbReference type="ChEBI" id="CHEBI:29033"/>
    </reaction>
</comment>
<reference evidence="15 16" key="1">
    <citation type="journal article" date="2009" name="Science">
        <title>Genome sequence, comparative analysis, and population genetics of the domestic horse.</title>
        <authorList>
            <consortium name="Broad Institute Genome Sequencing Platform"/>
            <consortium name="Broad Institute Whole Genome Assembly Team"/>
            <person name="Wade C.M."/>
            <person name="Giulotto E."/>
            <person name="Sigurdsson S."/>
            <person name="Zoli M."/>
            <person name="Gnerre S."/>
            <person name="Imsland F."/>
            <person name="Lear T.L."/>
            <person name="Adelson D.L."/>
            <person name="Bailey E."/>
            <person name="Bellone R.R."/>
            <person name="Bloecker H."/>
            <person name="Distl O."/>
            <person name="Edgar R.C."/>
            <person name="Garber M."/>
            <person name="Leeb T."/>
            <person name="Mauceli E."/>
            <person name="MacLeod J.N."/>
            <person name="Penedo M.C.T."/>
            <person name="Raison J.M."/>
            <person name="Sharpe T."/>
            <person name="Vogel J."/>
            <person name="Andersson L."/>
            <person name="Antczak D.F."/>
            <person name="Biagi T."/>
            <person name="Binns M.M."/>
            <person name="Chowdhary B.P."/>
            <person name="Coleman S.J."/>
            <person name="Della Valle G."/>
            <person name="Fryc S."/>
            <person name="Guerin G."/>
            <person name="Hasegawa T."/>
            <person name="Hill E.W."/>
            <person name="Jurka J."/>
            <person name="Kiialainen A."/>
            <person name="Lindgren G."/>
            <person name="Liu J."/>
            <person name="Magnani E."/>
            <person name="Mickelson J.R."/>
            <person name="Murray J."/>
            <person name="Nergadze S.G."/>
            <person name="Onofrio R."/>
            <person name="Pedroni S."/>
            <person name="Piras M.F."/>
            <person name="Raudsepp T."/>
            <person name="Rocchi M."/>
            <person name="Roeed K.H."/>
            <person name="Ryder O.A."/>
            <person name="Searle S."/>
            <person name="Skow L."/>
            <person name="Swinburne J.E."/>
            <person name="Syvaenen A.C."/>
            <person name="Tozaki T."/>
            <person name="Valberg S.J."/>
            <person name="Vaudin M."/>
            <person name="White J.R."/>
            <person name="Zody M.C."/>
            <person name="Lander E.S."/>
            <person name="Lindblad-Toh K."/>
        </authorList>
    </citation>
    <scope>NUCLEOTIDE SEQUENCE [LARGE SCALE GENOMIC DNA]</scope>
    <source>
        <strain evidence="15 16">Thoroughbred</strain>
    </source>
</reference>
<dbReference type="GO" id="GO:0048250">
    <property type="term" value="P:iron import into the mitochondrion"/>
    <property type="evidence" value="ECO:0007669"/>
    <property type="project" value="UniProtKB-ARBA"/>
</dbReference>
<keyword evidence="4" id="KW-0408">Iron</keyword>